<accession>A0A7W7SQX3</accession>
<sequence>MEQRKHWWNGNWGRLARRDVFLRADADRWHVEQRSGGAEGVSQFYEFGSEDAAYDLVRGLLAGTDAWRELSPRPPGGWSATDLPMGHPLPAEGGHRPLSSGSGRRPRSPGV</sequence>
<evidence type="ECO:0000313" key="3">
    <source>
        <dbReference type="Proteomes" id="UP000578819"/>
    </source>
</evidence>
<comment type="caution">
    <text evidence="2">The sequence shown here is derived from an EMBL/GenBank/DDBJ whole genome shotgun (WGS) entry which is preliminary data.</text>
</comment>
<evidence type="ECO:0000256" key="1">
    <source>
        <dbReference type="SAM" id="MobiDB-lite"/>
    </source>
</evidence>
<dbReference type="EMBL" id="JACHJW010000001">
    <property type="protein sequence ID" value="MBB4958662.1"/>
    <property type="molecule type" value="Genomic_DNA"/>
</dbReference>
<dbReference type="AlphaFoldDB" id="A0A7W7SQX3"/>
<dbReference type="Proteomes" id="UP000578819">
    <property type="component" value="Unassembled WGS sequence"/>
</dbReference>
<reference evidence="2 3" key="1">
    <citation type="submission" date="2020-08" db="EMBL/GenBank/DDBJ databases">
        <title>Sequencing the genomes of 1000 actinobacteria strains.</title>
        <authorList>
            <person name="Klenk H.-P."/>
        </authorList>
    </citation>
    <scope>NUCLEOTIDE SEQUENCE [LARGE SCALE GENOMIC DNA]</scope>
    <source>
        <strain evidence="2 3">DSM 45886</strain>
    </source>
</reference>
<protein>
    <submittedName>
        <fullName evidence="2">Uncharacterized protein</fullName>
    </submittedName>
</protein>
<feature type="region of interest" description="Disordered" evidence="1">
    <location>
        <begin position="71"/>
        <end position="111"/>
    </location>
</feature>
<name>A0A7W7SQX3_9ACTN</name>
<evidence type="ECO:0000313" key="2">
    <source>
        <dbReference type="EMBL" id="MBB4958662.1"/>
    </source>
</evidence>
<gene>
    <name evidence="2" type="ORF">FHR38_002395</name>
</gene>
<organism evidence="2 3">
    <name type="scientific">Micromonospora polyrhachis</name>
    <dbReference type="NCBI Taxonomy" id="1282883"/>
    <lineage>
        <taxon>Bacteria</taxon>
        <taxon>Bacillati</taxon>
        <taxon>Actinomycetota</taxon>
        <taxon>Actinomycetes</taxon>
        <taxon>Micromonosporales</taxon>
        <taxon>Micromonosporaceae</taxon>
        <taxon>Micromonospora</taxon>
    </lineage>
</organism>
<keyword evidence="3" id="KW-1185">Reference proteome</keyword>
<proteinExistence type="predicted"/>